<keyword evidence="2" id="KW-0732">Signal</keyword>
<reference evidence="3 4" key="1">
    <citation type="journal article" date="2024" name="Science">
        <title>Giant polyketide synthase enzymes in the biosynthesis of giant marine polyether toxins.</title>
        <authorList>
            <person name="Fallon T.R."/>
            <person name="Shende V.V."/>
            <person name="Wierzbicki I.H."/>
            <person name="Pendleton A.L."/>
            <person name="Watervoot N.F."/>
            <person name="Auber R.P."/>
            <person name="Gonzalez D.J."/>
            <person name="Wisecaver J.H."/>
            <person name="Moore B.S."/>
        </authorList>
    </citation>
    <scope>NUCLEOTIDE SEQUENCE [LARGE SCALE GENOMIC DNA]</scope>
    <source>
        <strain evidence="3 4">12B1</strain>
    </source>
</reference>
<gene>
    <name evidence="3" type="ORF">AB1Y20_018521</name>
</gene>
<dbReference type="AlphaFoldDB" id="A0AB34JSJ3"/>
<sequence length="404" mass="44047">MARWALLLSSWPRAAASRPPKDVFDAHLSPSSLTQPVIDQCVRDVSGALAWGGRAAQGPFVLTYATEIPQPWMLGRTAALHGLPLVVAGLGMPGWNWWEGVVIQKTASPRRAAQLVQSLVGDVPLALVDSGDVLVVNRPSGTQRRGLDRMGRTVLVGGECNSWPICYLPWYEADADGRRCLEARGACMPNGGVTIARSSTLIDFLRAWRVAGEATLASSNAAERGNDQSALHHLYANRSKFPSLTIHVDWASRFSLQLWTCKGGAKGGPLRRPRGGPFEYCHHATHEPLRRVAVSADGTEVAFNESREARGGRAQHPIFIHSNGYHFRLKDPVFAPMLARQDERQLPTQLFDQPVLLVESYLEGKFRPCSVCSLGWLSNQTRYPRGGESPRTVSGGATGSPSLC</sequence>
<evidence type="ECO:0000256" key="1">
    <source>
        <dbReference type="SAM" id="MobiDB-lite"/>
    </source>
</evidence>
<keyword evidence="4" id="KW-1185">Reference proteome</keyword>
<evidence type="ECO:0000313" key="4">
    <source>
        <dbReference type="Proteomes" id="UP001515480"/>
    </source>
</evidence>
<proteinExistence type="predicted"/>
<name>A0AB34JSJ3_PRYPA</name>
<evidence type="ECO:0000313" key="3">
    <source>
        <dbReference type="EMBL" id="KAL1523585.1"/>
    </source>
</evidence>
<dbReference type="Proteomes" id="UP001515480">
    <property type="component" value="Unassembled WGS sequence"/>
</dbReference>
<comment type="caution">
    <text evidence="3">The sequence shown here is derived from an EMBL/GenBank/DDBJ whole genome shotgun (WGS) entry which is preliminary data.</text>
</comment>
<organism evidence="3 4">
    <name type="scientific">Prymnesium parvum</name>
    <name type="common">Toxic golden alga</name>
    <dbReference type="NCBI Taxonomy" id="97485"/>
    <lineage>
        <taxon>Eukaryota</taxon>
        <taxon>Haptista</taxon>
        <taxon>Haptophyta</taxon>
        <taxon>Prymnesiophyceae</taxon>
        <taxon>Prymnesiales</taxon>
        <taxon>Prymnesiaceae</taxon>
        <taxon>Prymnesium</taxon>
    </lineage>
</organism>
<feature type="region of interest" description="Disordered" evidence="1">
    <location>
        <begin position="383"/>
        <end position="404"/>
    </location>
</feature>
<accession>A0AB34JSJ3</accession>
<feature type="signal peptide" evidence="2">
    <location>
        <begin position="1"/>
        <end position="16"/>
    </location>
</feature>
<evidence type="ECO:0000256" key="2">
    <source>
        <dbReference type="SAM" id="SignalP"/>
    </source>
</evidence>
<protein>
    <submittedName>
        <fullName evidence="3">Uncharacterized protein</fullName>
    </submittedName>
</protein>
<dbReference type="EMBL" id="JBGBPQ010000005">
    <property type="protein sequence ID" value="KAL1523585.1"/>
    <property type="molecule type" value="Genomic_DNA"/>
</dbReference>
<feature type="chain" id="PRO_5044243138" evidence="2">
    <location>
        <begin position="17"/>
        <end position="404"/>
    </location>
</feature>